<evidence type="ECO:0000313" key="5">
    <source>
        <dbReference type="EMBL" id="HBU99114.1"/>
    </source>
</evidence>
<dbReference type="InterPro" id="IPR008930">
    <property type="entry name" value="Terpenoid_cyclase/PrenylTrfase"/>
</dbReference>
<dbReference type="Pfam" id="PF11974">
    <property type="entry name" value="bMG3"/>
    <property type="match status" value="1"/>
</dbReference>
<dbReference type="Pfam" id="PF07703">
    <property type="entry name" value="A2M_BRD"/>
    <property type="match status" value="1"/>
</dbReference>
<evidence type="ECO:0000313" key="6">
    <source>
        <dbReference type="EMBL" id="HCW68795.1"/>
    </source>
</evidence>
<dbReference type="Proteomes" id="UP000264179">
    <property type="component" value="Unassembled WGS sequence"/>
</dbReference>
<comment type="similarity">
    <text evidence="1">Belongs to the protease inhibitor I39 (alpha-2-macroglobulin) family. Bacterial alpha-2-macroglobulin subfamily.</text>
</comment>
<accession>A0A358HWD3</accession>
<dbReference type="InterPro" id="IPR001599">
    <property type="entry name" value="Macroglobln_a2"/>
</dbReference>
<dbReference type="PANTHER" id="PTHR40094:SF1">
    <property type="entry name" value="UBIQUITIN DOMAIN-CONTAINING PROTEIN"/>
    <property type="match status" value="1"/>
</dbReference>
<dbReference type="InterPro" id="IPR011625">
    <property type="entry name" value="A2M_N_BRD"/>
</dbReference>
<proteinExistence type="inferred from homology"/>
<dbReference type="PIRSF" id="PIRSF038980">
    <property type="entry name" value="A2M_bac"/>
    <property type="match status" value="1"/>
</dbReference>
<feature type="domain" description="Alpha-2-macroglobulin bait region" evidence="3">
    <location>
        <begin position="845"/>
        <end position="990"/>
    </location>
</feature>
<dbReference type="Pfam" id="PF17972">
    <property type="entry name" value="bMG5"/>
    <property type="match status" value="1"/>
</dbReference>
<evidence type="ECO:0000259" key="3">
    <source>
        <dbReference type="SMART" id="SM01359"/>
    </source>
</evidence>
<dbReference type="Pfam" id="PF07678">
    <property type="entry name" value="TED_complement"/>
    <property type="match status" value="1"/>
</dbReference>
<dbReference type="InterPro" id="IPR051802">
    <property type="entry name" value="YfhM-like"/>
</dbReference>
<dbReference type="GO" id="GO:0004866">
    <property type="term" value="F:endopeptidase inhibitor activity"/>
    <property type="evidence" value="ECO:0007669"/>
    <property type="project" value="InterPro"/>
</dbReference>
<dbReference type="EMBL" id="DOOG01000121">
    <property type="protein sequence ID" value="HBU99114.1"/>
    <property type="molecule type" value="Genomic_DNA"/>
</dbReference>
<evidence type="ECO:0000259" key="4">
    <source>
        <dbReference type="SMART" id="SM01360"/>
    </source>
</evidence>
<gene>
    <name evidence="5" type="ORF">DEF21_14595</name>
    <name evidence="6" type="ORF">DHR80_16675</name>
</gene>
<reference evidence="7 8" key="1">
    <citation type="journal article" date="2018" name="Nat. Biotechnol.">
        <title>A standardized bacterial taxonomy based on genome phylogeny substantially revises the tree of life.</title>
        <authorList>
            <person name="Parks D.H."/>
            <person name="Chuvochina M."/>
            <person name="Waite D.W."/>
            <person name="Rinke C."/>
            <person name="Skarshewski A."/>
            <person name="Chaumeil P.A."/>
            <person name="Hugenholtz P."/>
        </authorList>
    </citation>
    <scope>NUCLEOTIDE SEQUENCE [LARGE SCALE GENOMIC DNA]</scope>
    <source>
        <strain evidence="5">UBA8707</strain>
        <strain evidence="6">UBA9881</strain>
    </source>
</reference>
<dbReference type="InterPro" id="IPR026284">
    <property type="entry name" value="A2MG_proteobact"/>
</dbReference>
<dbReference type="InterPro" id="IPR049120">
    <property type="entry name" value="A2M_bMG2"/>
</dbReference>
<dbReference type="Gene3D" id="2.60.40.1930">
    <property type="match status" value="1"/>
</dbReference>
<dbReference type="GO" id="GO:0005615">
    <property type="term" value="C:extracellular space"/>
    <property type="evidence" value="ECO:0007669"/>
    <property type="project" value="InterPro"/>
</dbReference>
<dbReference type="PANTHER" id="PTHR40094">
    <property type="entry name" value="ALPHA-2-MACROGLOBULIN HOMOLOG"/>
    <property type="match status" value="1"/>
</dbReference>
<evidence type="ECO:0008006" key="9">
    <source>
        <dbReference type="Google" id="ProtNLM"/>
    </source>
</evidence>
<dbReference type="InterPro" id="IPR041203">
    <property type="entry name" value="Bact_A2M_MG5"/>
</dbReference>
<feature type="domain" description="Alpha-2-macroglobulin" evidence="4">
    <location>
        <begin position="1054"/>
        <end position="1142"/>
    </location>
</feature>
<sequence>MPLLCGGFGDRIPAKFKKKTEVAMRCAKWLLGLLMVLMIQPVLAQAQAQAQNQTQAPVTYAASFPCEYATRPIEHAICQNADIAKLDLEIAKVYADATAFSDQKEQITIDQRAWLRDLNDACEAGIGNNPSTLSPETRDCISSRYQSRIAELGTALTGDMSVQDVSTTFDKALTETCFAFDHAVRADQELDLRSYVEVSPKRDYSVNVNGGNLCLFGLPHSQTTTVIVRKGLKGTYGFELAQDIEHTVQMGARKAEISLGTKSYILPKSDMPVLPITTVNQDRVDLKFYRIVERNIVTTLTRNLLARELDNWDMRQIGDDIGAEVWSGSLDIRNRQDQEVVTQIPLREMVSDFKPGLYVLVASEPDDDDSWSNKPTQWMVVTDLGLSAYGGENGLSVQVRSLKSAKPVGDVTVRLVARNNEILGEATSRSDGWVDFAGALLNGTGGKQAVYLTAETEDGDFSFISLTQSPLELSDHGVAGKPAPKPLQTYLYSERGIYRPGETVKLGYLLRNDKAVVSTILPVTIVMYQPDGKEAFKTVQSPDDLGGGRVDIPVSSAAATGKWRIAAYSDPKASPIGELEIQVEEFVPERLEVNAHLTAPYMAFGAAMPVDVQTDYLFGAPGSGLMASGDAFLTVDHKPFDEYENYYFGLQDDTAKIRNPFDAVKSDAKGAAVLKVPAFNEIDVSSPLSVKLNIEVADIDGRPSRATATLALRNSDSLVGIRAGFDGETLSYGQSATFDALVVDPDGKPMIDHALQVEWIREERYYNWFYQDGGWQASYEKYDIPVAHENVKTGPDGTVSLARGFDQWGYYRAVVRDPKTGSAADSTFHVGWWSNGQSPDRPDKLGLSVKADDVKPGDDIEGFVQAPFEGRLQVTVAHKNILWRKEFALTGDGTEFTIPVKEEWGSGAYVLATAYRAGLDKDQHGPFRAVGAKWVSFGKSSHQLKVDFDLPEETLPSTKITVPVTVSGLPVGNEDIRLNVFAVDEGILRLTGYQAPRPDIDLLAQQQLQLAYHDLYGHLIAPQKGDAGTLRSGGDEADLGNQGSLSARVFKSVALASDTVDVDENGHAVVSFDLPDFNGKLRVFAVAYSKNATGGGADNVLVRAPVVAELLPTRFLAPGDVADIPIRLRNLSGPSGDYRASLSVSDEFGVDQPVWTGALNQGDQIETRFNLTAQKIGTGELTLNISGPDGYAQTRQWDMQVRPAQPWETRPGNAELIGGGTLDFTSADLAVFLPETAKMNLTLSSLPEINVATLIAALDRYPYGCLEQTTSRVFPMLSFADAKSRWQDVEFDEANLDDKVNDGIARLLAKQRTDGSFGMWDRNSDAEPWLTAYAMDFLTSARAKNYSVIDARFNASLDWMLNIVRQQRYSPEARAYMLLVLARNDRYSLSNLKYEANRLLNGDIGSLARAQVSAALLSHGADAPTLSMDDLVNDLGTERRHYHSYGTKLRDLAALLTLPKGIFASDQERLSLLTTVTEQAEQARYTSTQEKAWLVQAAAHVTANVSGGDTQSVSVSLNGQNMQPAHSYHTVLTPELLQNGYRIENTGDAPLFAKWASTGIPAEQLNAVANGLTIGRSYYDLNGNPVTLDKVQTGDRLIVVLKGTSKTDLSHRALVVDLLPAGFEIESNAHFAELDEKLKLGPDDVTQTQFRAERDDRFVAAIDLGNGGYGAYEDPDFRLSYVVRAVTPGTYELPAPYIEDMYKPEFFARGAMSTLVVTPANASGK</sequence>
<dbReference type="Proteomes" id="UP000264753">
    <property type="component" value="Unassembled WGS sequence"/>
</dbReference>
<dbReference type="InterPro" id="IPR041246">
    <property type="entry name" value="Bact_MG10"/>
</dbReference>
<evidence type="ECO:0000313" key="8">
    <source>
        <dbReference type="Proteomes" id="UP000264753"/>
    </source>
</evidence>
<evidence type="ECO:0000313" key="7">
    <source>
        <dbReference type="Proteomes" id="UP000264179"/>
    </source>
</evidence>
<protein>
    <recommendedName>
        <fullName evidence="9">Alpha-2-macroglobulin</fullName>
    </recommendedName>
</protein>
<evidence type="ECO:0000256" key="2">
    <source>
        <dbReference type="ARBA" id="ARBA00022729"/>
    </source>
</evidence>
<dbReference type="InterPro" id="IPR011626">
    <property type="entry name" value="Alpha-macroglobulin_TED"/>
</dbReference>
<organism evidence="5 8">
    <name type="scientific">Thalassospira lucentensis</name>
    <dbReference type="NCBI Taxonomy" id="168935"/>
    <lineage>
        <taxon>Bacteria</taxon>
        <taxon>Pseudomonadati</taxon>
        <taxon>Pseudomonadota</taxon>
        <taxon>Alphaproteobacteria</taxon>
        <taxon>Rhodospirillales</taxon>
        <taxon>Thalassospiraceae</taxon>
        <taxon>Thalassospira</taxon>
    </lineage>
</organism>
<evidence type="ECO:0000256" key="1">
    <source>
        <dbReference type="ARBA" id="ARBA00010556"/>
    </source>
</evidence>
<dbReference type="SMART" id="SM01419">
    <property type="entry name" value="Thiol-ester_cl"/>
    <property type="match status" value="1"/>
</dbReference>
<dbReference type="Pfam" id="PF17962">
    <property type="entry name" value="bMG6"/>
    <property type="match status" value="1"/>
</dbReference>
<dbReference type="Pfam" id="PF21142">
    <property type="entry name" value="A2M_bMG2"/>
    <property type="match status" value="1"/>
</dbReference>
<keyword evidence="2" id="KW-0732">Signal</keyword>
<dbReference type="InterPro" id="IPR041462">
    <property type="entry name" value="Bact_A2M_MG6"/>
</dbReference>
<dbReference type="Gene3D" id="1.50.10.20">
    <property type="match status" value="1"/>
</dbReference>
<dbReference type="SUPFAM" id="SSF48239">
    <property type="entry name" value="Terpenoid cyclases/Protein prenyltransferases"/>
    <property type="match status" value="1"/>
</dbReference>
<dbReference type="EMBL" id="DPOP01000132">
    <property type="protein sequence ID" value="HCW68795.1"/>
    <property type="molecule type" value="Genomic_DNA"/>
</dbReference>
<dbReference type="SMART" id="SM01359">
    <property type="entry name" value="A2M_N_2"/>
    <property type="match status" value="1"/>
</dbReference>
<dbReference type="Pfam" id="PF01835">
    <property type="entry name" value="MG2"/>
    <property type="match status" value="1"/>
</dbReference>
<dbReference type="Pfam" id="PF17973">
    <property type="entry name" value="bMG10"/>
    <property type="match status" value="1"/>
</dbReference>
<dbReference type="InterPro" id="IPR002890">
    <property type="entry name" value="MG2"/>
</dbReference>
<dbReference type="CDD" id="cd02891">
    <property type="entry name" value="A2M_like"/>
    <property type="match status" value="1"/>
</dbReference>
<dbReference type="SMART" id="SM01360">
    <property type="entry name" value="A2M"/>
    <property type="match status" value="1"/>
</dbReference>
<dbReference type="InterPro" id="IPR021868">
    <property type="entry name" value="Alpha_2_Macroglob_MG3"/>
</dbReference>
<comment type="caution">
    <text evidence="5">The sequence shown here is derived from an EMBL/GenBank/DDBJ whole genome shotgun (WGS) entry which is preliminary data.</text>
</comment>
<name>A0A358HWD3_9PROT</name>
<dbReference type="InterPro" id="IPR047565">
    <property type="entry name" value="Alpha-macroglob_thiol-ester_cl"/>
</dbReference>